<dbReference type="EMBL" id="JAIWYP010000037">
    <property type="protein sequence ID" value="KAH3691398.1"/>
    <property type="molecule type" value="Genomic_DNA"/>
</dbReference>
<dbReference type="Proteomes" id="UP000828390">
    <property type="component" value="Unassembled WGS sequence"/>
</dbReference>
<gene>
    <name evidence="1" type="ORF">DPMN_194032</name>
</gene>
<name>A0A9D3Y1R5_DREPO</name>
<reference evidence="1" key="2">
    <citation type="submission" date="2020-11" db="EMBL/GenBank/DDBJ databases">
        <authorList>
            <person name="McCartney M.A."/>
            <person name="Auch B."/>
            <person name="Kono T."/>
            <person name="Mallez S."/>
            <person name="Becker A."/>
            <person name="Gohl D.M."/>
            <person name="Silverstein K.A.T."/>
            <person name="Koren S."/>
            <person name="Bechman K.B."/>
            <person name="Herman A."/>
            <person name="Abrahante J.E."/>
            <person name="Garbe J."/>
        </authorList>
    </citation>
    <scope>NUCLEOTIDE SEQUENCE</scope>
    <source>
        <strain evidence="1">Duluth1</strain>
        <tissue evidence="1">Whole animal</tissue>
    </source>
</reference>
<sequence>MFRCFHYSAIELRCAYRPRNQHSCAATICFYTAWYVLSTILEFQDRELVSEQFDEYRITHLTDELVDGVVRYPQSLHERVVAVL</sequence>
<comment type="caution">
    <text evidence="1">The sequence shown here is derived from an EMBL/GenBank/DDBJ whole genome shotgun (WGS) entry which is preliminary data.</text>
</comment>
<accession>A0A9D3Y1R5</accession>
<dbReference type="AlphaFoldDB" id="A0A9D3Y1R5"/>
<protein>
    <submittedName>
        <fullName evidence="1">Uncharacterized protein</fullName>
    </submittedName>
</protein>
<reference evidence="1" key="1">
    <citation type="journal article" date="2019" name="bioRxiv">
        <title>The Genome of the Zebra Mussel, Dreissena polymorpha: A Resource for Invasive Species Research.</title>
        <authorList>
            <person name="McCartney M.A."/>
            <person name="Auch B."/>
            <person name="Kono T."/>
            <person name="Mallez S."/>
            <person name="Zhang Y."/>
            <person name="Obille A."/>
            <person name="Becker A."/>
            <person name="Abrahante J.E."/>
            <person name="Garbe J."/>
            <person name="Badalamenti J.P."/>
            <person name="Herman A."/>
            <person name="Mangelson H."/>
            <person name="Liachko I."/>
            <person name="Sullivan S."/>
            <person name="Sone E.D."/>
            <person name="Koren S."/>
            <person name="Silverstein K.A.T."/>
            <person name="Beckman K.B."/>
            <person name="Gohl D.M."/>
        </authorList>
    </citation>
    <scope>NUCLEOTIDE SEQUENCE</scope>
    <source>
        <strain evidence="1">Duluth1</strain>
        <tissue evidence="1">Whole animal</tissue>
    </source>
</reference>
<proteinExistence type="predicted"/>
<evidence type="ECO:0000313" key="2">
    <source>
        <dbReference type="Proteomes" id="UP000828390"/>
    </source>
</evidence>
<evidence type="ECO:0000313" key="1">
    <source>
        <dbReference type="EMBL" id="KAH3691398.1"/>
    </source>
</evidence>
<organism evidence="1 2">
    <name type="scientific">Dreissena polymorpha</name>
    <name type="common">Zebra mussel</name>
    <name type="synonym">Mytilus polymorpha</name>
    <dbReference type="NCBI Taxonomy" id="45954"/>
    <lineage>
        <taxon>Eukaryota</taxon>
        <taxon>Metazoa</taxon>
        <taxon>Spiralia</taxon>
        <taxon>Lophotrochozoa</taxon>
        <taxon>Mollusca</taxon>
        <taxon>Bivalvia</taxon>
        <taxon>Autobranchia</taxon>
        <taxon>Heteroconchia</taxon>
        <taxon>Euheterodonta</taxon>
        <taxon>Imparidentia</taxon>
        <taxon>Neoheterodontei</taxon>
        <taxon>Myida</taxon>
        <taxon>Dreissenoidea</taxon>
        <taxon>Dreissenidae</taxon>
        <taxon>Dreissena</taxon>
    </lineage>
</organism>
<keyword evidence="2" id="KW-1185">Reference proteome</keyword>